<dbReference type="InterPro" id="IPR005467">
    <property type="entry name" value="His_kinase_dom"/>
</dbReference>
<feature type="domain" description="HAMP" evidence="13">
    <location>
        <begin position="179"/>
        <end position="232"/>
    </location>
</feature>
<proteinExistence type="predicted"/>
<dbReference type="SMART" id="SM00304">
    <property type="entry name" value="HAMP"/>
    <property type="match status" value="1"/>
</dbReference>
<dbReference type="Pfam" id="PF02518">
    <property type="entry name" value="HATPase_c"/>
    <property type="match status" value="1"/>
</dbReference>
<keyword evidence="5" id="KW-0808">Transferase</keyword>
<dbReference type="Pfam" id="PF00672">
    <property type="entry name" value="HAMP"/>
    <property type="match status" value="1"/>
</dbReference>
<keyword evidence="6 11" id="KW-0812">Transmembrane</keyword>
<evidence type="ECO:0000259" key="13">
    <source>
        <dbReference type="PROSITE" id="PS50885"/>
    </source>
</evidence>
<evidence type="ECO:0000256" key="4">
    <source>
        <dbReference type="ARBA" id="ARBA00022553"/>
    </source>
</evidence>
<evidence type="ECO:0000256" key="3">
    <source>
        <dbReference type="ARBA" id="ARBA00012438"/>
    </source>
</evidence>
<sequence length="449" mass="51241">MNRIAWRSSVWRYTAMYTVLVLVIISLLAGATWWQAIRALQRQQEQTIVRELAQFRELSEDISLSDFRRAVYDRMRLFRRVMIAWDSPDGMVGNLNALPQSVQPWPLASRFIIFSPSLIDHSRLREVIGSRIDTRYGPVVLAIDSSELDRVAARAKQAVALAMIGAILLTGIFGFILSRRLFRRIDSINRITQEIEDGKLSARLPVNIQGDELDYLSDRVNHMLNRIDDTMHSIRTVTDSIAHDLRTPLARLRLRLENLLTEQPEDSPLGDELEITLSELDQILATFQAILELSKLEQGTSHRHFETLSMRELWQDVIELAEPQAEEKQQTIALHHNNALQIDGDRSLLFRMCYNLLDNAIKYSPENSNIDITINHHGWSIADQGSGIPDEEKQKVFRRLYRIDSSRTLPGYGLGLSLAQAVARLHGAEIELTDNHPGLNVTITFPEQP</sequence>
<dbReference type="CDD" id="cd06225">
    <property type="entry name" value="HAMP"/>
    <property type="match status" value="1"/>
</dbReference>
<keyword evidence="9" id="KW-0902">Two-component regulatory system</keyword>
<dbReference type="InterPro" id="IPR036097">
    <property type="entry name" value="HisK_dim/P_sf"/>
</dbReference>
<dbReference type="InterPro" id="IPR003661">
    <property type="entry name" value="HisK_dim/P_dom"/>
</dbReference>
<keyword evidence="15" id="KW-1185">Reference proteome</keyword>
<dbReference type="InterPro" id="IPR003594">
    <property type="entry name" value="HATPase_dom"/>
</dbReference>
<dbReference type="Proteomes" id="UP001500604">
    <property type="component" value="Unassembled WGS sequence"/>
</dbReference>
<comment type="catalytic activity">
    <reaction evidence="1">
        <text>ATP + protein L-histidine = ADP + protein N-phospho-L-histidine.</text>
        <dbReference type="EC" id="2.7.13.3"/>
    </reaction>
</comment>
<feature type="transmembrane region" description="Helical" evidence="11">
    <location>
        <begin position="15"/>
        <end position="34"/>
    </location>
</feature>
<dbReference type="InterPro" id="IPR003660">
    <property type="entry name" value="HAMP_dom"/>
</dbReference>
<evidence type="ECO:0000256" key="9">
    <source>
        <dbReference type="ARBA" id="ARBA00023012"/>
    </source>
</evidence>
<dbReference type="PROSITE" id="PS50885">
    <property type="entry name" value="HAMP"/>
    <property type="match status" value="1"/>
</dbReference>
<evidence type="ECO:0000256" key="7">
    <source>
        <dbReference type="ARBA" id="ARBA00022777"/>
    </source>
</evidence>
<comment type="caution">
    <text evidence="14">The sequence shown here is derived from an EMBL/GenBank/DDBJ whole genome shotgun (WGS) entry which is preliminary data.</text>
</comment>
<gene>
    <name evidence="14" type="ORF">GCM10023116_40610</name>
</gene>
<feature type="transmembrane region" description="Helical" evidence="11">
    <location>
        <begin position="158"/>
        <end position="177"/>
    </location>
</feature>
<evidence type="ECO:0000256" key="10">
    <source>
        <dbReference type="ARBA" id="ARBA00023136"/>
    </source>
</evidence>
<evidence type="ECO:0000256" key="2">
    <source>
        <dbReference type="ARBA" id="ARBA00004370"/>
    </source>
</evidence>
<dbReference type="PRINTS" id="PR00344">
    <property type="entry name" value="BCTRLSENSOR"/>
</dbReference>
<dbReference type="RefSeq" id="WP_345198221.1">
    <property type="nucleotide sequence ID" value="NZ_BAABFL010000462.1"/>
</dbReference>
<accession>A0ABP8V7C1</accession>
<dbReference type="Gene3D" id="3.30.565.10">
    <property type="entry name" value="Histidine kinase-like ATPase, C-terminal domain"/>
    <property type="match status" value="1"/>
</dbReference>
<keyword evidence="8 11" id="KW-1133">Transmembrane helix</keyword>
<evidence type="ECO:0000256" key="11">
    <source>
        <dbReference type="SAM" id="Phobius"/>
    </source>
</evidence>
<evidence type="ECO:0000313" key="14">
    <source>
        <dbReference type="EMBL" id="GAA4651777.1"/>
    </source>
</evidence>
<dbReference type="EC" id="2.7.13.3" evidence="3"/>
<dbReference type="InterPro" id="IPR036890">
    <property type="entry name" value="HATPase_C_sf"/>
</dbReference>
<dbReference type="PANTHER" id="PTHR45436:SF8">
    <property type="entry name" value="HISTIDINE KINASE"/>
    <property type="match status" value="1"/>
</dbReference>
<dbReference type="SUPFAM" id="SSF47384">
    <property type="entry name" value="Homodimeric domain of signal transducing histidine kinase"/>
    <property type="match status" value="1"/>
</dbReference>
<dbReference type="Gene3D" id="1.10.287.130">
    <property type="match status" value="1"/>
</dbReference>
<organism evidence="14 15">
    <name type="scientific">Kistimonas scapharcae</name>
    <dbReference type="NCBI Taxonomy" id="1036133"/>
    <lineage>
        <taxon>Bacteria</taxon>
        <taxon>Pseudomonadati</taxon>
        <taxon>Pseudomonadota</taxon>
        <taxon>Gammaproteobacteria</taxon>
        <taxon>Oceanospirillales</taxon>
        <taxon>Endozoicomonadaceae</taxon>
        <taxon>Kistimonas</taxon>
    </lineage>
</organism>
<feature type="domain" description="Histidine kinase" evidence="12">
    <location>
        <begin position="240"/>
        <end position="449"/>
    </location>
</feature>
<dbReference type="GO" id="GO:0016301">
    <property type="term" value="F:kinase activity"/>
    <property type="evidence" value="ECO:0007669"/>
    <property type="project" value="UniProtKB-KW"/>
</dbReference>
<dbReference type="SUPFAM" id="SSF55874">
    <property type="entry name" value="ATPase domain of HSP90 chaperone/DNA topoisomerase II/histidine kinase"/>
    <property type="match status" value="1"/>
</dbReference>
<dbReference type="SUPFAM" id="SSF158472">
    <property type="entry name" value="HAMP domain-like"/>
    <property type="match status" value="1"/>
</dbReference>
<comment type="subcellular location">
    <subcellularLocation>
        <location evidence="2">Membrane</location>
    </subcellularLocation>
</comment>
<evidence type="ECO:0000256" key="6">
    <source>
        <dbReference type="ARBA" id="ARBA00022692"/>
    </source>
</evidence>
<evidence type="ECO:0000256" key="1">
    <source>
        <dbReference type="ARBA" id="ARBA00000085"/>
    </source>
</evidence>
<dbReference type="Gene3D" id="6.10.340.10">
    <property type="match status" value="1"/>
</dbReference>
<reference evidence="15" key="1">
    <citation type="journal article" date="2019" name="Int. J. Syst. Evol. Microbiol.">
        <title>The Global Catalogue of Microorganisms (GCM) 10K type strain sequencing project: providing services to taxonomists for standard genome sequencing and annotation.</title>
        <authorList>
            <consortium name="The Broad Institute Genomics Platform"/>
            <consortium name="The Broad Institute Genome Sequencing Center for Infectious Disease"/>
            <person name="Wu L."/>
            <person name="Ma J."/>
        </authorList>
    </citation>
    <scope>NUCLEOTIDE SEQUENCE [LARGE SCALE GENOMIC DNA]</scope>
    <source>
        <strain evidence="15">JCM 17805</strain>
    </source>
</reference>
<evidence type="ECO:0000256" key="5">
    <source>
        <dbReference type="ARBA" id="ARBA00022679"/>
    </source>
</evidence>
<dbReference type="EMBL" id="BAABFL010000462">
    <property type="protein sequence ID" value="GAA4651777.1"/>
    <property type="molecule type" value="Genomic_DNA"/>
</dbReference>
<name>A0ABP8V7C1_9GAMM</name>
<evidence type="ECO:0000256" key="8">
    <source>
        <dbReference type="ARBA" id="ARBA00022989"/>
    </source>
</evidence>
<keyword evidence="4" id="KW-0597">Phosphoprotein</keyword>
<dbReference type="InterPro" id="IPR004358">
    <property type="entry name" value="Sig_transdc_His_kin-like_C"/>
</dbReference>
<dbReference type="PROSITE" id="PS50109">
    <property type="entry name" value="HIS_KIN"/>
    <property type="match status" value="1"/>
</dbReference>
<keyword evidence="7 14" id="KW-0418">Kinase</keyword>
<evidence type="ECO:0000313" key="15">
    <source>
        <dbReference type="Proteomes" id="UP001500604"/>
    </source>
</evidence>
<keyword evidence="10 11" id="KW-0472">Membrane</keyword>
<dbReference type="SMART" id="SM00387">
    <property type="entry name" value="HATPase_c"/>
    <property type="match status" value="1"/>
</dbReference>
<evidence type="ECO:0000259" key="12">
    <source>
        <dbReference type="PROSITE" id="PS50109"/>
    </source>
</evidence>
<dbReference type="Pfam" id="PF00512">
    <property type="entry name" value="HisKA"/>
    <property type="match status" value="1"/>
</dbReference>
<dbReference type="SMART" id="SM00388">
    <property type="entry name" value="HisKA"/>
    <property type="match status" value="1"/>
</dbReference>
<protein>
    <recommendedName>
        <fullName evidence="3">histidine kinase</fullName>
        <ecNumber evidence="3">2.7.13.3</ecNumber>
    </recommendedName>
</protein>
<dbReference type="PANTHER" id="PTHR45436">
    <property type="entry name" value="SENSOR HISTIDINE KINASE YKOH"/>
    <property type="match status" value="1"/>
</dbReference>
<dbReference type="InterPro" id="IPR050428">
    <property type="entry name" value="TCS_sensor_his_kinase"/>
</dbReference>